<accession>A0ABU6IWF0</accession>
<keyword evidence="1" id="KW-1133">Transmembrane helix</keyword>
<sequence length="141" mass="15092">MNQRRHISKGGAIAFICAIAVASFGLTTLAYAGNSANSPYAYNVTANGGTVFTNDHRAKTTDSSIGVTPSTTGYYVSPNAYIPQSGTAIHCGNRTYVNWTGTEKSIVNYINERGYSYAKLAFDSGGSKSVTCRGIWRPDTR</sequence>
<protein>
    <recommendedName>
        <fullName evidence="4">Lactococcin 972 family bacteriocin</fullName>
    </recommendedName>
</protein>
<keyword evidence="3" id="KW-1185">Reference proteome</keyword>
<name>A0ABU6IWF0_9ACTN</name>
<keyword evidence="1" id="KW-0812">Transmembrane</keyword>
<dbReference type="Proteomes" id="UP001343724">
    <property type="component" value="Unassembled WGS sequence"/>
</dbReference>
<dbReference type="EMBL" id="JAYMFH010000001">
    <property type="protein sequence ID" value="MEC4294162.1"/>
    <property type="molecule type" value="Genomic_DNA"/>
</dbReference>
<reference evidence="2 3" key="1">
    <citation type="submission" date="2024-01" db="EMBL/GenBank/DDBJ databases">
        <title>novel species in genus Adlercreutzia.</title>
        <authorList>
            <person name="Liu X."/>
        </authorList>
    </citation>
    <scope>NUCLEOTIDE SEQUENCE [LARGE SCALE GENOMIC DNA]</scope>
    <source>
        <strain evidence="2 3">R22</strain>
    </source>
</reference>
<evidence type="ECO:0008006" key="4">
    <source>
        <dbReference type="Google" id="ProtNLM"/>
    </source>
</evidence>
<evidence type="ECO:0000256" key="1">
    <source>
        <dbReference type="SAM" id="Phobius"/>
    </source>
</evidence>
<gene>
    <name evidence="2" type="ORF">VJ920_02425</name>
</gene>
<evidence type="ECO:0000313" key="2">
    <source>
        <dbReference type="EMBL" id="MEC4294162.1"/>
    </source>
</evidence>
<comment type="caution">
    <text evidence="2">The sequence shown here is derived from an EMBL/GenBank/DDBJ whole genome shotgun (WGS) entry which is preliminary data.</text>
</comment>
<feature type="transmembrane region" description="Helical" evidence="1">
    <location>
        <begin position="12"/>
        <end position="33"/>
    </location>
</feature>
<organism evidence="2 3">
    <name type="scientific">Adlercreutzia shanghongiae</name>
    <dbReference type="NCBI Taxonomy" id="3111773"/>
    <lineage>
        <taxon>Bacteria</taxon>
        <taxon>Bacillati</taxon>
        <taxon>Actinomycetota</taxon>
        <taxon>Coriobacteriia</taxon>
        <taxon>Eggerthellales</taxon>
        <taxon>Eggerthellaceae</taxon>
        <taxon>Adlercreutzia</taxon>
    </lineage>
</organism>
<dbReference type="RefSeq" id="WP_326454320.1">
    <property type="nucleotide sequence ID" value="NZ_JAYMFH010000001.1"/>
</dbReference>
<proteinExistence type="predicted"/>
<evidence type="ECO:0000313" key="3">
    <source>
        <dbReference type="Proteomes" id="UP001343724"/>
    </source>
</evidence>
<keyword evidence="1" id="KW-0472">Membrane</keyword>